<gene>
    <name evidence="9" type="ORF">AS592_00070</name>
</gene>
<dbReference type="PANTHER" id="PTHR13891">
    <property type="entry name" value="CYTOCHROME C OXIDASE ASSEMBLY FACTOR 7"/>
    <property type="match status" value="1"/>
</dbReference>
<keyword evidence="5" id="KW-0378">Hydrolase</keyword>
<evidence type="ECO:0000313" key="10">
    <source>
        <dbReference type="Proteomes" id="UP000075359"/>
    </source>
</evidence>
<keyword evidence="10" id="KW-1185">Reference proteome</keyword>
<keyword evidence="7" id="KW-1015">Disulfide bond</keyword>
<sequence>MFMLEFVPLILTGEIVKKRVLALLIVGIVSNINADAFQNAEKACNEGKGRECLFVGSWYMSGKHVKQDSVKAAEFFSKACEFGAAIGCYNLGNMYARGEGVKHLPGKAKQLFKKACEGGIENACYNYKIVNQ</sequence>
<protein>
    <recommendedName>
        <fullName evidence="3">beta-lactamase</fullName>
        <ecNumber evidence="3">3.5.2.6</ecNumber>
    </recommendedName>
</protein>
<comment type="catalytic activity">
    <reaction evidence="1">
        <text>a beta-lactam + H2O = a substituted beta-amino acid</text>
        <dbReference type="Rhea" id="RHEA:20401"/>
        <dbReference type="ChEBI" id="CHEBI:15377"/>
        <dbReference type="ChEBI" id="CHEBI:35627"/>
        <dbReference type="ChEBI" id="CHEBI:140347"/>
        <dbReference type="EC" id="3.5.2.6"/>
    </reaction>
</comment>
<dbReference type="GO" id="GO:0046677">
    <property type="term" value="P:response to antibiotic"/>
    <property type="evidence" value="ECO:0007669"/>
    <property type="project" value="UniProtKB-KW"/>
</dbReference>
<dbReference type="EMBL" id="LNKT01000013">
    <property type="protein sequence ID" value="KYJ86646.1"/>
    <property type="molecule type" value="Genomic_DNA"/>
</dbReference>
<dbReference type="AlphaFoldDB" id="A0A151CGK4"/>
<dbReference type="Proteomes" id="UP000075359">
    <property type="component" value="Unassembled WGS sequence"/>
</dbReference>
<accession>A0A151CGK4</accession>
<keyword evidence="6" id="KW-0802">TPR repeat</keyword>
<dbReference type="Gene3D" id="1.25.40.10">
    <property type="entry name" value="Tetratricopeptide repeat domain"/>
    <property type="match status" value="1"/>
</dbReference>
<dbReference type="SMART" id="SM00671">
    <property type="entry name" value="SEL1"/>
    <property type="match status" value="2"/>
</dbReference>
<keyword evidence="8" id="KW-0046">Antibiotic resistance</keyword>
<name>A0A151CGK4_9BACT</name>
<proteinExistence type="inferred from homology"/>
<dbReference type="Pfam" id="PF08238">
    <property type="entry name" value="Sel1"/>
    <property type="match status" value="2"/>
</dbReference>
<dbReference type="GO" id="GO:0008800">
    <property type="term" value="F:beta-lactamase activity"/>
    <property type="evidence" value="ECO:0007669"/>
    <property type="project" value="UniProtKB-EC"/>
</dbReference>
<dbReference type="InterPro" id="IPR006597">
    <property type="entry name" value="Sel1-like"/>
</dbReference>
<dbReference type="InterPro" id="IPR011990">
    <property type="entry name" value="TPR-like_helical_dom_sf"/>
</dbReference>
<dbReference type="EC" id="3.5.2.6" evidence="3"/>
<dbReference type="SUPFAM" id="SSF81901">
    <property type="entry name" value="HCP-like"/>
    <property type="match status" value="1"/>
</dbReference>
<evidence type="ECO:0000256" key="1">
    <source>
        <dbReference type="ARBA" id="ARBA00001526"/>
    </source>
</evidence>
<evidence type="ECO:0000256" key="2">
    <source>
        <dbReference type="ARBA" id="ARBA00008486"/>
    </source>
</evidence>
<evidence type="ECO:0000256" key="5">
    <source>
        <dbReference type="ARBA" id="ARBA00022801"/>
    </source>
</evidence>
<organism evidence="9 10">
    <name type="scientific">Sulfurovum riftiae</name>
    <dbReference type="NCBI Taxonomy" id="1630136"/>
    <lineage>
        <taxon>Bacteria</taxon>
        <taxon>Pseudomonadati</taxon>
        <taxon>Campylobacterota</taxon>
        <taxon>Epsilonproteobacteria</taxon>
        <taxon>Campylobacterales</taxon>
        <taxon>Sulfurovaceae</taxon>
        <taxon>Sulfurovum</taxon>
    </lineage>
</organism>
<comment type="caution">
    <text evidence="9">The sequence shown here is derived from an EMBL/GenBank/DDBJ whole genome shotgun (WGS) entry which is preliminary data.</text>
</comment>
<dbReference type="PANTHER" id="PTHR13891:SF1">
    <property type="entry name" value="CYTOCHROME C OXIDASE ASSEMBLY FACTOR 7"/>
    <property type="match status" value="1"/>
</dbReference>
<evidence type="ECO:0000256" key="7">
    <source>
        <dbReference type="ARBA" id="ARBA00023157"/>
    </source>
</evidence>
<evidence type="ECO:0000256" key="4">
    <source>
        <dbReference type="ARBA" id="ARBA00022737"/>
    </source>
</evidence>
<dbReference type="STRING" id="1630136.AS592_00070"/>
<keyword evidence="4" id="KW-0677">Repeat</keyword>
<comment type="similarity">
    <text evidence="2">Belongs to the hcp beta-lactamase family.</text>
</comment>
<dbReference type="InterPro" id="IPR040239">
    <property type="entry name" value="HcpB-like"/>
</dbReference>
<evidence type="ECO:0000256" key="8">
    <source>
        <dbReference type="ARBA" id="ARBA00023251"/>
    </source>
</evidence>
<dbReference type="OrthoDB" id="9772133at2"/>
<evidence type="ECO:0000256" key="3">
    <source>
        <dbReference type="ARBA" id="ARBA00012865"/>
    </source>
</evidence>
<reference evidence="9 10" key="1">
    <citation type="submission" date="2015-11" db="EMBL/GenBank/DDBJ databases">
        <title>Draft genome of Sulfurovum riftiae 1812E, a member of the Epsilonproteobacteria isolated from the tube of the deep-sea hydrothermal vent tubewom Riftia pachyptila.</title>
        <authorList>
            <person name="Vetriani C."/>
            <person name="Giovannelli D."/>
        </authorList>
    </citation>
    <scope>NUCLEOTIDE SEQUENCE [LARGE SCALE GENOMIC DNA]</scope>
    <source>
        <strain evidence="9 10">1812E</strain>
    </source>
</reference>
<evidence type="ECO:0000256" key="6">
    <source>
        <dbReference type="ARBA" id="ARBA00022803"/>
    </source>
</evidence>
<evidence type="ECO:0000313" key="9">
    <source>
        <dbReference type="EMBL" id="KYJ86646.1"/>
    </source>
</evidence>